<reference evidence="2 3" key="1">
    <citation type="submission" date="2021-05" db="EMBL/GenBank/DDBJ databases">
        <title>Fusibacter ferrireducens sp. nov., an anaerobic, sulfur- and Fe-reducing bacterium isolated from the mangrove sediment.</title>
        <authorList>
            <person name="Qiu D."/>
        </authorList>
    </citation>
    <scope>NUCLEOTIDE SEQUENCE [LARGE SCALE GENOMIC DNA]</scope>
    <source>
        <strain evidence="2 3">DSM 12116</strain>
    </source>
</reference>
<dbReference type="EMBL" id="JAHBCL010000001">
    <property type="protein sequence ID" value="MBS7525143.1"/>
    <property type="molecule type" value="Genomic_DNA"/>
</dbReference>
<proteinExistence type="predicted"/>
<feature type="domain" description="PucR C-terminal helix-turn-helix" evidence="1">
    <location>
        <begin position="450"/>
        <end position="495"/>
    </location>
</feature>
<dbReference type="Pfam" id="PF13556">
    <property type="entry name" value="HTH_30"/>
    <property type="match status" value="1"/>
</dbReference>
<dbReference type="Gene3D" id="1.10.10.2840">
    <property type="entry name" value="PucR C-terminal helix-turn-helix domain"/>
    <property type="match status" value="1"/>
</dbReference>
<sequence length="516" mass="59206">MQCTLNMLLDTLASFDPKLHQTVSTDDGIERVCMLWEASDVQDEACLYVATKEMVDNFEGTLPTKLVFIGLLTESMPFDGMRVLISIEGDGTDDRTAERICHLLMHTILSFERWEHALLMHILHRQNIVAILKTASEKLTNPIAMFDNNLTFITRAGRFDGPITGTIWERIESEQSALLDFYTQREQQEIARHTSNDRHPTVFYTINDETHTYVTAQIKIGDQSFGALGLVDINQPFTAGQLDIIQVIADKLKLYFRNNEATALAFENETALFVKLLDGAEADADLVSYHLKAYAWKAGDNFQLMAIRGDFPFDTPMRALPYLKHIKQLFSKGVVLQYAEAIFVVCRYEDYETRNPETVAQIEATLKKLQMYCGVSTVFSQLSDLKYYHPQCHFAMSQCIENTDRHLLCYDACQQTHIIQVLKMQDHLKSFCHAKIFEIWEKGDERDRELIHSLYHYLIHGRNLALSAKALFLHRNTLAYRIQKIAKMLNVDLNTLSENEVNFLMLSCMIVENGID</sequence>
<evidence type="ECO:0000313" key="2">
    <source>
        <dbReference type="EMBL" id="MBS7525143.1"/>
    </source>
</evidence>
<organism evidence="2 3">
    <name type="scientific">Fusibacter paucivorans</name>
    <dbReference type="NCBI Taxonomy" id="76009"/>
    <lineage>
        <taxon>Bacteria</taxon>
        <taxon>Bacillati</taxon>
        <taxon>Bacillota</taxon>
        <taxon>Clostridia</taxon>
        <taxon>Eubacteriales</taxon>
        <taxon>Eubacteriales Family XII. Incertae Sedis</taxon>
        <taxon>Fusibacter</taxon>
    </lineage>
</organism>
<accession>A0ABS5PJ81</accession>
<comment type="caution">
    <text evidence="2">The sequence shown here is derived from an EMBL/GenBank/DDBJ whole genome shotgun (WGS) entry which is preliminary data.</text>
</comment>
<name>A0ABS5PJ81_9FIRM</name>
<dbReference type="InterPro" id="IPR025736">
    <property type="entry name" value="PucR_C-HTH_dom"/>
</dbReference>
<dbReference type="PANTHER" id="PTHR33744:SF1">
    <property type="entry name" value="DNA-BINDING TRANSCRIPTIONAL ACTIVATOR ADER"/>
    <property type="match status" value="1"/>
</dbReference>
<dbReference type="RefSeq" id="WP_213234930.1">
    <property type="nucleotide sequence ID" value="NZ_JAHBCL010000001.1"/>
</dbReference>
<protein>
    <submittedName>
        <fullName evidence="2">Helix-turn-helix domain-containing protein</fullName>
    </submittedName>
</protein>
<dbReference type="InterPro" id="IPR042070">
    <property type="entry name" value="PucR_C-HTH_sf"/>
</dbReference>
<evidence type="ECO:0000313" key="3">
    <source>
        <dbReference type="Proteomes" id="UP000746471"/>
    </source>
</evidence>
<evidence type="ECO:0000259" key="1">
    <source>
        <dbReference type="Pfam" id="PF13556"/>
    </source>
</evidence>
<dbReference type="Proteomes" id="UP000746471">
    <property type="component" value="Unassembled WGS sequence"/>
</dbReference>
<dbReference type="InterPro" id="IPR051448">
    <property type="entry name" value="CdaR-like_regulators"/>
</dbReference>
<keyword evidence="3" id="KW-1185">Reference proteome</keyword>
<gene>
    <name evidence="2" type="ORF">KHM83_00485</name>
</gene>
<dbReference type="PANTHER" id="PTHR33744">
    <property type="entry name" value="CARBOHYDRATE DIACID REGULATOR"/>
    <property type="match status" value="1"/>
</dbReference>